<dbReference type="EMBL" id="CP048664">
    <property type="protein sequence ID" value="QOW48269.1"/>
    <property type="molecule type" value="Genomic_DNA"/>
</dbReference>
<gene>
    <name evidence="1" type="ORF">G0028_20710</name>
</gene>
<dbReference type="RefSeq" id="WP_180047738.1">
    <property type="nucleotide sequence ID" value="NZ_CP048664.1"/>
</dbReference>
<evidence type="ECO:0000313" key="2">
    <source>
        <dbReference type="Proteomes" id="UP000593966"/>
    </source>
</evidence>
<organism evidence="1 2">
    <name type="scientific">Acinetobacter piscicola</name>
    <dbReference type="NCBI Taxonomy" id="2006115"/>
    <lineage>
        <taxon>Bacteria</taxon>
        <taxon>Pseudomonadati</taxon>
        <taxon>Pseudomonadota</taxon>
        <taxon>Gammaproteobacteria</taxon>
        <taxon>Moraxellales</taxon>
        <taxon>Moraxellaceae</taxon>
        <taxon>Acinetobacter</taxon>
    </lineage>
</organism>
<sequence>MNSIDPHQKINRIKDESIAPQQLGTLTYRLSLTQKFVTWYNTHYESNWFCLNCEKDDETVMDPNTVKDHFENQVIQCQRCDINDSQGGLPSGKRRDREAWKSAQSIVSHSFDPEIIKATKKRSWERFERIQSGETTIEDEEAVLLMQWRALNNLLKSQD</sequence>
<keyword evidence="2" id="KW-1185">Reference proteome</keyword>
<dbReference type="Proteomes" id="UP000593966">
    <property type="component" value="Plasmid pYH12207-5"/>
</dbReference>
<keyword evidence="1" id="KW-0614">Plasmid</keyword>
<evidence type="ECO:0000313" key="1">
    <source>
        <dbReference type="EMBL" id="QOW48269.1"/>
    </source>
</evidence>
<dbReference type="AlphaFoldDB" id="A0A7S6W0I7"/>
<name>A0A7S6W0I7_9GAMM</name>
<geneLocation type="plasmid" evidence="1 2">
    <name>pYH12207-5</name>
</geneLocation>
<reference evidence="1 2" key="1">
    <citation type="submission" date="2020-02" db="EMBL/GenBank/DDBJ databases">
        <title>Tigecycline-resistant Acinetobacter species from pigs and migratory birds.</title>
        <authorList>
            <person name="Chen C."/>
            <person name="Sun J."/>
            <person name="Liao X.-P."/>
            <person name="Liu Y.-H."/>
        </authorList>
    </citation>
    <scope>NUCLEOTIDE SEQUENCE [LARGE SCALE GENOMIC DNA]</scope>
    <source>
        <strain evidence="1 2">YH12207_T</strain>
        <plasmid evidence="1 2">pYH12207-5</plasmid>
    </source>
</reference>
<accession>A0A7S6W0I7</accession>
<protein>
    <submittedName>
        <fullName evidence="1">Uncharacterized protein</fullName>
    </submittedName>
</protein>
<proteinExistence type="predicted"/>